<proteinExistence type="predicted"/>
<dbReference type="AlphaFoldDB" id="A0A2A4YG55"/>
<dbReference type="Proteomes" id="UP000217838">
    <property type="component" value="Unassembled WGS sequence"/>
</dbReference>
<evidence type="ECO:0000313" key="2">
    <source>
        <dbReference type="EMBL" id="PCI93459.1"/>
    </source>
</evidence>
<dbReference type="EMBL" id="NVUU01000061">
    <property type="protein sequence ID" value="PCI93459.1"/>
    <property type="molecule type" value="Genomic_DNA"/>
</dbReference>
<evidence type="ECO:0000256" key="1">
    <source>
        <dbReference type="SAM" id="Phobius"/>
    </source>
</evidence>
<evidence type="ECO:0000313" key="3">
    <source>
        <dbReference type="Proteomes" id="UP000217838"/>
    </source>
</evidence>
<keyword evidence="1" id="KW-1133">Transmembrane helix</keyword>
<organism evidence="2 3">
    <name type="scientific">Aerophobetes bacterium</name>
    <dbReference type="NCBI Taxonomy" id="2030807"/>
    <lineage>
        <taxon>Bacteria</taxon>
        <taxon>Candidatus Aerophobota</taxon>
    </lineage>
</organism>
<comment type="caution">
    <text evidence="2">The sequence shown here is derived from an EMBL/GenBank/DDBJ whole genome shotgun (WGS) entry which is preliminary data.</text>
</comment>
<keyword evidence="1" id="KW-0472">Membrane</keyword>
<name>A0A2A4YG55_UNCAE</name>
<protein>
    <submittedName>
        <fullName evidence="2">Uncharacterized protein</fullName>
    </submittedName>
</protein>
<feature type="transmembrane region" description="Helical" evidence="1">
    <location>
        <begin position="194"/>
        <end position="212"/>
    </location>
</feature>
<gene>
    <name evidence="2" type="ORF">COB11_05285</name>
</gene>
<accession>A0A2A4YG55</accession>
<sequence length="213" mass="23835">MAAITPTDFVGLPEIYSDSEPDPTIETMISHEMEKLDITDTSSIDEVAKKVLRVVWFPTENHSEVGIDDEMIYYIGPNPSHGIRSVEEAIKKSEKTPVVLITIAITSGNFEKMKKDLAKHPVSKLNTCMGSVAEIVNRYAEVRIPPFISQGPSASGLYLMARESYSPDKVKIDLHGITKEEIFTQCRKNCFEEAIGFTAFIWILYTLITSLVM</sequence>
<reference evidence="3" key="1">
    <citation type="submission" date="2017-08" db="EMBL/GenBank/DDBJ databases">
        <title>A dynamic microbial community with high functional redundancy inhabits the cold, oxic subseafloor aquifer.</title>
        <authorList>
            <person name="Tully B.J."/>
            <person name="Wheat C.G."/>
            <person name="Glazer B.T."/>
            <person name="Huber J.A."/>
        </authorList>
    </citation>
    <scope>NUCLEOTIDE SEQUENCE [LARGE SCALE GENOMIC DNA]</scope>
</reference>
<keyword evidence="1" id="KW-0812">Transmembrane</keyword>